<evidence type="ECO:0000259" key="5">
    <source>
        <dbReference type="Pfam" id="PF00535"/>
    </source>
</evidence>
<reference evidence="7 8" key="1">
    <citation type="submission" date="2018-07" db="EMBL/GenBank/DDBJ databases">
        <title>The complete nuclear genome of the prasinophyte Chloropicon primus (CCMP1205).</title>
        <authorList>
            <person name="Pombert J.-F."/>
            <person name="Otis C."/>
            <person name="Turmel M."/>
            <person name="Lemieux C."/>
        </authorList>
    </citation>
    <scope>NUCLEOTIDE SEQUENCE [LARGE SCALE GENOMIC DNA]</scope>
    <source>
        <strain evidence="7 8">CCMP1205</strain>
    </source>
</reference>
<keyword evidence="7" id="KW-0808">Transferase</keyword>
<evidence type="ECO:0000313" key="8">
    <source>
        <dbReference type="Proteomes" id="UP000316726"/>
    </source>
</evidence>
<sequence length="1028" mass="115547">MASSSKRTTTSYLSLLKSNWFILVLLAFPAWNLVFYMTLSSDGGQGRGSEAQARPTQPTTTTVPTQASAGVSAKDYSTEVWPMLDEVVRTEAELFETYDAFFGSHSESWRIKKYGRVCIVSNAFMGLALSSGPGTALTTLAESLCKSGFEVTLLYTRNGARTDVGSIDHWVDYYKKLGLTLVALPKPVSYDVDKDVEIAHRVFMWLRAQESFDVIHFADNKGAGFFATSAKKQGLDFLQTILVVHLHCPHMWYKINSLKLLDQVNDLVSDHLERETAKNADYLVSPSHYMLNWLQDNSWVLPRDKVVVQQHVAPKWLKRHQMMPRTTSEVLDEGLEVMKGNPVKITELVYFARAELKKGIVLFCDALDRLSKRNLPQFSVTFLGKFPNEQDEFLTLPGNINARIEDYVKHRSVKWNFEWRILDDQAGPQHRLEYLKEESNRTIEGTVGRRLAVMPSIMENSPLSVLECLIAGVPFLASRVGGVEELVPPYLREQALVIPAAKEMAKRLETILLGGIYPGFVGYDAFASSNSRTWGIWHHILKHQARAFDLSVMHYGTPLVSVCVVTYNNPALLKQTLESIEHQDYARLEVIVVDDGSTLEEANVLLEDLRAKFAPKGWQVMQQVNRGPGAARNQAAKLASGEFLFFMDDDNYAKREEITTFVNVAAFTGADVLTCVNDYFFGNDPPPYGLTPTGRWVPIGDAKTVGMFQNMYGDTNAMIRKTAFDEVGGFPDDYGYALEDWELFSKSVLSGFKLVTLPLPLYWYRLRVTSHSRTTAKHGNQVRTIRPYLDTIPTSLHQLVLFAQGMKESHDKNNAMLEKEKYTTLELQKVVKVMSSSLQSLCREGRIQKKGQNLLRNPQFAYTGPVDYPSAGWKAFMDGYTVDFAGGKKAGSLDTLAITMQSSDWRRTHAAYQEVWLQQEEPEAVVVSGWSKAEKVSGVVDGGYAVYVDIVYKDGSVKWGYNIPFDVGTHSWQFRAGVIDPEQPIVALQLYCMFRGHTGKVWFDSLSVTLLTHGLCDYTQMVLEGVGT</sequence>
<dbReference type="GO" id="GO:0016757">
    <property type="term" value="F:glycosyltransferase activity"/>
    <property type="evidence" value="ECO:0007669"/>
    <property type="project" value="UniProtKB-KW"/>
</dbReference>
<keyword evidence="1" id="KW-0328">Glycosyltransferase</keyword>
<dbReference type="STRING" id="1764295.A0A5B8MYM5"/>
<accession>A0A5B8MYM5</accession>
<dbReference type="OrthoDB" id="17040at2759"/>
<evidence type="ECO:0000259" key="4">
    <source>
        <dbReference type="Pfam" id="PF00534"/>
    </source>
</evidence>
<dbReference type="InterPro" id="IPR001296">
    <property type="entry name" value="Glyco_trans_1"/>
</dbReference>
<dbReference type="AlphaFoldDB" id="A0A5B8MYM5"/>
<name>A0A5B8MYM5_9CHLO</name>
<gene>
    <name evidence="7" type="ORF">A3770_17p79790</name>
</gene>
<dbReference type="EMBL" id="CP031050">
    <property type="protein sequence ID" value="QDZ25461.1"/>
    <property type="molecule type" value="Genomic_DNA"/>
</dbReference>
<proteinExistence type="predicted"/>
<keyword evidence="3" id="KW-0812">Transmembrane</keyword>
<evidence type="ECO:0000259" key="6">
    <source>
        <dbReference type="Pfam" id="PF13579"/>
    </source>
</evidence>
<dbReference type="Pfam" id="PF13579">
    <property type="entry name" value="Glyco_trans_4_4"/>
    <property type="match status" value="1"/>
</dbReference>
<feature type="transmembrane region" description="Helical" evidence="3">
    <location>
        <begin position="20"/>
        <end position="39"/>
    </location>
</feature>
<evidence type="ECO:0000256" key="1">
    <source>
        <dbReference type="ARBA" id="ARBA00022676"/>
    </source>
</evidence>
<dbReference type="InterPro" id="IPR001173">
    <property type="entry name" value="Glyco_trans_2-like"/>
</dbReference>
<dbReference type="InterPro" id="IPR029044">
    <property type="entry name" value="Nucleotide-diphossugar_trans"/>
</dbReference>
<keyword evidence="8" id="KW-1185">Reference proteome</keyword>
<dbReference type="CDD" id="cd00761">
    <property type="entry name" value="Glyco_tranf_GTA_type"/>
    <property type="match status" value="1"/>
</dbReference>
<protein>
    <submittedName>
        <fullName evidence="7">Glycosyltransferase</fullName>
    </submittedName>
</protein>
<dbReference type="Gene3D" id="3.40.50.2000">
    <property type="entry name" value="Glycogen Phosphorylase B"/>
    <property type="match status" value="2"/>
</dbReference>
<dbReference type="PANTHER" id="PTHR22916">
    <property type="entry name" value="GLYCOSYLTRANSFERASE"/>
    <property type="match status" value="1"/>
</dbReference>
<evidence type="ECO:0000256" key="2">
    <source>
        <dbReference type="SAM" id="MobiDB-lite"/>
    </source>
</evidence>
<evidence type="ECO:0000256" key="3">
    <source>
        <dbReference type="SAM" id="Phobius"/>
    </source>
</evidence>
<feature type="domain" description="Glycosyl transferase family 1" evidence="4">
    <location>
        <begin position="347"/>
        <end position="513"/>
    </location>
</feature>
<feature type="compositionally biased region" description="Low complexity" evidence="2">
    <location>
        <begin position="51"/>
        <end position="67"/>
    </location>
</feature>
<dbReference type="SUPFAM" id="SSF53756">
    <property type="entry name" value="UDP-Glycosyltransferase/glycogen phosphorylase"/>
    <property type="match status" value="1"/>
</dbReference>
<keyword evidence="3" id="KW-1133">Transmembrane helix</keyword>
<dbReference type="PANTHER" id="PTHR22916:SF30">
    <property type="entry name" value="IPT_TIG DOMAIN-CONTAINING PROTEIN"/>
    <property type="match status" value="1"/>
</dbReference>
<dbReference type="InterPro" id="IPR028098">
    <property type="entry name" value="Glyco_trans_4-like_N"/>
</dbReference>
<feature type="domain" description="Glycosyltransferase subfamily 4-like N-terminal" evidence="6">
    <location>
        <begin position="131"/>
        <end position="308"/>
    </location>
</feature>
<dbReference type="Gene3D" id="3.90.550.10">
    <property type="entry name" value="Spore Coat Polysaccharide Biosynthesis Protein SpsA, Chain A"/>
    <property type="match status" value="1"/>
</dbReference>
<dbReference type="CDD" id="cd03801">
    <property type="entry name" value="GT4_PimA-like"/>
    <property type="match status" value="1"/>
</dbReference>
<dbReference type="Pfam" id="PF00534">
    <property type="entry name" value="Glycos_transf_1"/>
    <property type="match status" value="1"/>
</dbReference>
<keyword evidence="3" id="KW-0472">Membrane</keyword>
<organism evidence="7 8">
    <name type="scientific">Chloropicon primus</name>
    <dbReference type="NCBI Taxonomy" id="1764295"/>
    <lineage>
        <taxon>Eukaryota</taxon>
        <taxon>Viridiplantae</taxon>
        <taxon>Chlorophyta</taxon>
        <taxon>Chloropicophyceae</taxon>
        <taxon>Chloropicales</taxon>
        <taxon>Chloropicaceae</taxon>
        <taxon>Chloropicon</taxon>
    </lineage>
</organism>
<dbReference type="SUPFAM" id="SSF53448">
    <property type="entry name" value="Nucleotide-diphospho-sugar transferases"/>
    <property type="match status" value="1"/>
</dbReference>
<feature type="domain" description="Glycosyltransferase 2-like" evidence="5">
    <location>
        <begin position="561"/>
        <end position="726"/>
    </location>
</feature>
<feature type="region of interest" description="Disordered" evidence="2">
    <location>
        <begin position="46"/>
        <end position="68"/>
    </location>
</feature>
<dbReference type="Gene3D" id="2.60.120.260">
    <property type="entry name" value="Galactose-binding domain-like"/>
    <property type="match status" value="1"/>
</dbReference>
<dbReference type="Proteomes" id="UP000316726">
    <property type="component" value="Chromosome 17"/>
</dbReference>
<dbReference type="Pfam" id="PF00535">
    <property type="entry name" value="Glycos_transf_2"/>
    <property type="match status" value="1"/>
</dbReference>
<evidence type="ECO:0000313" key="7">
    <source>
        <dbReference type="EMBL" id="QDZ25461.1"/>
    </source>
</evidence>